<feature type="compositionally biased region" description="Polar residues" evidence="31">
    <location>
        <begin position="420"/>
        <end position="444"/>
    </location>
</feature>
<evidence type="ECO:0000256" key="1">
    <source>
        <dbReference type="ARBA" id="ARBA00000900"/>
    </source>
</evidence>
<evidence type="ECO:0000256" key="9">
    <source>
        <dbReference type="ARBA" id="ARBA00022530"/>
    </source>
</evidence>
<dbReference type="FunFam" id="2.10.25.10:FF:000078">
    <property type="entry name" value="Fibulin-1"/>
    <property type="match status" value="1"/>
</dbReference>
<evidence type="ECO:0000256" key="8">
    <source>
        <dbReference type="ARBA" id="ARBA00022525"/>
    </source>
</evidence>
<keyword evidence="24" id="KW-0804">Transcription</keyword>
<name>A0A2U9B232_SCOMX</name>
<evidence type="ECO:0000259" key="34">
    <source>
        <dbReference type="PROSITE" id="PS50016"/>
    </source>
</evidence>
<keyword evidence="16" id="KW-0833">Ubl conjugation pathway</keyword>
<dbReference type="InterPro" id="IPR003649">
    <property type="entry name" value="Bbox_C"/>
</dbReference>
<dbReference type="InterPro" id="IPR001487">
    <property type="entry name" value="Bromodomain"/>
</dbReference>
<dbReference type="InterPro" id="IPR036427">
    <property type="entry name" value="Bromodomain-like_sf"/>
</dbReference>
<evidence type="ECO:0000256" key="23">
    <source>
        <dbReference type="ARBA" id="ARBA00023157"/>
    </source>
</evidence>
<dbReference type="InterPro" id="IPR049883">
    <property type="entry name" value="NOTCH1_EGF-like"/>
</dbReference>
<evidence type="ECO:0000256" key="24">
    <source>
        <dbReference type="ARBA" id="ARBA00023163"/>
    </source>
</evidence>
<evidence type="ECO:0000256" key="21">
    <source>
        <dbReference type="ARBA" id="ARBA00023117"/>
    </source>
</evidence>
<feature type="region of interest" description="Disordered" evidence="31">
    <location>
        <begin position="610"/>
        <end position="733"/>
    </location>
</feature>
<dbReference type="InterPro" id="IPR001881">
    <property type="entry name" value="EGF-like_Ca-bd_dom"/>
</dbReference>
<dbReference type="PANTHER" id="PTHR45915">
    <property type="entry name" value="TRANSCRIPTION INTERMEDIARY FACTOR"/>
    <property type="match status" value="1"/>
</dbReference>
<reference evidence="38 39" key="1">
    <citation type="submission" date="2017-12" db="EMBL/GenBank/DDBJ databases">
        <title>Integrating genomic resources of turbot (Scophthalmus maximus) in depth evaluation of genetic and physical mapping variation across individuals.</title>
        <authorList>
            <person name="Martinez P."/>
        </authorList>
    </citation>
    <scope>NUCLEOTIDE SEQUENCE [LARGE SCALE GENOMIC DNA]</scope>
</reference>
<keyword evidence="10 29" id="KW-0245">EGF-like domain</keyword>
<keyword evidence="39" id="KW-1185">Reference proteome</keyword>
<dbReference type="InterPro" id="IPR001841">
    <property type="entry name" value="Znf_RING"/>
</dbReference>
<sequence length="1654" mass="183091">MDESAENVDSDDIVIIVENEAESLPAEEERSKQPGAFGLMDTCPVCKLSFHNREPKLLPCLHSLCKRCLPAPFRSADPRRDANGQVDNSKPLGAIRCPVCRQEFWEMDVLDNFFVKDSAEVPSSTVEKASQVCMSCDDNTEATGYCVECVEFLCLTCVEAHQRVKFTRDHTIRQKEEMSPEAVGFSAQKPVFCDVHKQEPLKLFCETCDRLTCRDCQLLKHKDHNYQFLEDAYRNHRQYLENMTQQLQDKRKAIQDVSSCISSGLQQVEENRKAVTNEIKKSICNLIMEINRKGKILVNQLEGLTKEHEVGLKKQQDDVNSLSRHLDHVISFTKWATASHSGTALLYCKRLILYQIHYLMRASCNPSIVPQSTVRFQCRSGFWATNVDLGSLVVERGPGRPPVPNQTAPRAEAPAGALSLSAQQRQSTLAQLQMQVDKLSQQSHRQPHPNYWSWNQSVRLPGPPGPPPPTRPIYGGSSPSQGPPSVAQPARRYGSSHPNARSPTSSMLHNTGFPSAQSLRELIHSSSFPPKPMDVLQGTSRYSQPLPTGAATQTSLHQRGVPESSFMKRSEPTVSVPSITISIPKSSYGSSLPTGPADKTITLNHIAVQARQNSPMAKPSSSDRGTGTSSWKQTSEPPPAPPAKRRRRFSPGPVIVIKDEPEDEDEVRFVQSSVGSSLPDSSTGAQSKPRQQQKASVSDLAPGSGFAAGSEPRPQPAAQAESEKRAEPEEDPNEDWCAVCQNGGELLCCDKCPKVFHLSCHIPTLHESPSGEWFCSFCRDLVSPEMVYNCDSKDDVVSYRIPPVDRRRCERLLLRLFCNDFSTDFQQAASPSETRRYKELIQFPMDLSIVKRKLESKSKEGESYSCPEGFVADVRLIFFNCAKYYKVTSEVGSAGLYLEDYFEEQLKLVYPDMIFAGGREEQMIPPLEDEIDEEEEEETMEEDEVKKDEEAPAEEQQTRAPSVPLTPHHFVQIICTQRQVPRSAMAHWSLLLVSLCGVVHAQETQPLTLPECCREGSAAGQRGQDCEILRPISDSYPCRIAQVQCCAATAADKHCRSGVKMAQMQGPCETVFFEAHFRELQIAKMCCVCCTLGLTAPAHGLSCELQGLSLGKRCESVARTCCDKNTTEEARPNAEDSTCSQLRAANDTCACHDGYQLQSDKVNCEDINECLTDSHNCISGQTCINTEGSFRCQRETSCGTGYELTDSNGCRDIDECALGSHNCGPDFTCNNTAGSFRCRPRERCDAGFIQDAVGNCNDINECVAHTGPCHPGHTCINTMGSYTCRRNTVTCGRGYHLTEDGTRCEDVDECRAGNVCGNHGCVNLVGSYRCECRIGFVFNSITKLCDDINECWHYPGRLCAHKCENTEGSYQCICTIGFKLSDDGRNCDDINECEMNPCSQECSNVYGSYQCYCRHGFQLSDIDGISCEDIDECGLPAGSHVCSYSCTNAPGSFLCTCPPTGYTLGPNGRTCQDIDECAAGTHTCSLSESCFNIQGGFHCLSFRCPQNFQQAAQGQDNSVNLRCVKACQPGDPVCAVDPINLITYSALSLPTFRDFRGPEEIIFLRTSVAAHPAPLPGGTDVFFEIVDPDEQFHDCFVVVKHFHQGKIIGVVQQVKPITGPRVIVLKVAMNYYVSGHFSHCKIVVVHILFSEFWF</sequence>
<evidence type="ECO:0000259" key="37">
    <source>
        <dbReference type="PROSITE" id="PS50119"/>
    </source>
</evidence>
<feature type="compositionally biased region" description="Pro residues" evidence="31">
    <location>
        <begin position="461"/>
        <end position="471"/>
    </location>
</feature>
<keyword evidence="22" id="KW-0238">DNA-binding</keyword>
<dbReference type="PROSITE" id="PS01186">
    <property type="entry name" value="EGF_2"/>
    <property type="match status" value="2"/>
</dbReference>
<gene>
    <name evidence="38" type="ORF">SMAX5B_005467</name>
</gene>
<dbReference type="InterPro" id="IPR011011">
    <property type="entry name" value="Znf_FYVE_PHD"/>
</dbReference>
<evidence type="ECO:0000256" key="6">
    <source>
        <dbReference type="ARBA" id="ARBA00012483"/>
    </source>
</evidence>
<dbReference type="GO" id="GO:0000785">
    <property type="term" value="C:chromatin"/>
    <property type="evidence" value="ECO:0007669"/>
    <property type="project" value="TreeGrafter"/>
</dbReference>
<feature type="domain" description="PHD-type" evidence="34">
    <location>
        <begin position="734"/>
        <end position="781"/>
    </location>
</feature>
<dbReference type="InterPro" id="IPR018097">
    <property type="entry name" value="EGF_Ca-bd_CS"/>
</dbReference>
<feature type="compositionally biased region" description="Low complexity" evidence="31">
    <location>
        <begin position="475"/>
        <end position="485"/>
    </location>
</feature>
<dbReference type="InterPro" id="IPR000020">
    <property type="entry name" value="Anaphylatoxin/fibulin"/>
</dbReference>
<evidence type="ECO:0000256" key="11">
    <source>
        <dbReference type="ARBA" id="ARBA00022679"/>
    </source>
</evidence>
<feature type="domain" description="EGF-like" evidence="35">
    <location>
        <begin position="1389"/>
        <end position="1428"/>
    </location>
</feature>
<keyword evidence="12" id="KW-0479">Metal-binding</keyword>
<dbReference type="Pfam" id="PF00628">
    <property type="entry name" value="PHD"/>
    <property type="match status" value="1"/>
</dbReference>
<dbReference type="Pfam" id="PF00439">
    <property type="entry name" value="Bromodomain"/>
    <property type="match status" value="1"/>
</dbReference>
<dbReference type="PROSITE" id="PS50089">
    <property type="entry name" value="ZF_RING_2"/>
    <property type="match status" value="1"/>
</dbReference>
<dbReference type="CDD" id="cd19829">
    <property type="entry name" value="Bbox2_TIF1b_C-VI"/>
    <property type="match status" value="1"/>
</dbReference>
<dbReference type="SMART" id="SM00297">
    <property type="entry name" value="BROMO"/>
    <property type="match status" value="1"/>
</dbReference>
<evidence type="ECO:0000256" key="29">
    <source>
        <dbReference type="PROSITE-ProRule" id="PRU00076"/>
    </source>
</evidence>
<dbReference type="GO" id="GO:0003677">
    <property type="term" value="F:DNA binding"/>
    <property type="evidence" value="ECO:0007669"/>
    <property type="project" value="UniProtKB-KW"/>
</dbReference>
<dbReference type="GO" id="GO:0005634">
    <property type="term" value="C:nucleus"/>
    <property type="evidence" value="ECO:0007669"/>
    <property type="project" value="UniProtKB-SubCell"/>
</dbReference>
<feature type="region of interest" description="Disordered" evidence="31">
    <location>
        <begin position="395"/>
        <end position="512"/>
    </location>
</feature>
<comment type="caution">
    <text evidence="29">Lacks conserved residue(s) required for the propagation of feature annotation.</text>
</comment>
<dbReference type="InterPro" id="IPR047058">
    <property type="entry name" value="TIF1b_Bbox2_Znf"/>
</dbReference>
<dbReference type="InterPro" id="IPR019786">
    <property type="entry name" value="Zinc_finger_PHD-type_CS"/>
</dbReference>
<keyword evidence="19" id="KW-0805">Transcription regulation</keyword>
<evidence type="ECO:0000256" key="17">
    <source>
        <dbReference type="ARBA" id="ARBA00022833"/>
    </source>
</evidence>
<dbReference type="InterPro" id="IPR001965">
    <property type="entry name" value="Znf_PHD"/>
</dbReference>
<evidence type="ECO:0000256" key="25">
    <source>
        <dbReference type="ARBA" id="ARBA00023180"/>
    </source>
</evidence>
<dbReference type="FunFam" id="2.10.25.10:FF:000341">
    <property type="entry name" value="Fibulin 2"/>
    <property type="match status" value="1"/>
</dbReference>
<dbReference type="SUPFAM" id="SSF57903">
    <property type="entry name" value="FYVE/PHD zinc finger"/>
    <property type="match status" value="1"/>
</dbReference>
<keyword evidence="9" id="KW-0272">Extracellular matrix</keyword>
<dbReference type="Pfam" id="PF12662">
    <property type="entry name" value="cEGF"/>
    <property type="match status" value="1"/>
</dbReference>
<dbReference type="SMART" id="SM00502">
    <property type="entry name" value="BBC"/>
    <property type="match status" value="1"/>
</dbReference>
<dbReference type="PROSITE" id="PS50016">
    <property type="entry name" value="ZF_PHD_2"/>
    <property type="match status" value="1"/>
</dbReference>
<dbReference type="PROSITE" id="PS00010">
    <property type="entry name" value="ASX_HYDROXYL"/>
    <property type="match status" value="4"/>
</dbReference>
<dbReference type="STRING" id="52904.ENSSMAP00000030082"/>
<evidence type="ECO:0000256" key="22">
    <source>
        <dbReference type="ARBA" id="ARBA00023125"/>
    </source>
</evidence>
<dbReference type="GO" id="GO:0008270">
    <property type="term" value="F:zinc ion binding"/>
    <property type="evidence" value="ECO:0007669"/>
    <property type="project" value="UniProtKB-KW"/>
</dbReference>
<accession>A0A2U9B232</accession>
<dbReference type="Pfam" id="PF00643">
    <property type="entry name" value="zf-B_box"/>
    <property type="match status" value="1"/>
</dbReference>
<dbReference type="SMART" id="SM00184">
    <property type="entry name" value="RING"/>
    <property type="match status" value="1"/>
</dbReference>
<dbReference type="GO" id="GO:0061630">
    <property type="term" value="F:ubiquitin protein ligase activity"/>
    <property type="evidence" value="ECO:0007669"/>
    <property type="project" value="UniProtKB-EC"/>
</dbReference>
<evidence type="ECO:0000256" key="13">
    <source>
        <dbReference type="ARBA" id="ARBA00022729"/>
    </source>
</evidence>
<dbReference type="CDD" id="cd00054">
    <property type="entry name" value="EGF_CA"/>
    <property type="match status" value="6"/>
</dbReference>
<feature type="domain" description="Bromo" evidence="33">
    <location>
        <begin position="817"/>
        <end position="892"/>
    </location>
</feature>
<evidence type="ECO:0000259" key="32">
    <source>
        <dbReference type="PROSITE" id="PS01178"/>
    </source>
</evidence>
<keyword evidence="7" id="KW-0678">Repressor</keyword>
<feature type="compositionally biased region" description="Acidic residues" evidence="31">
    <location>
        <begin position="931"/>
        <end position="943"/>
    </location>
</feature>
<evidence type="ECO:0000256" key="19">
    <source>
        <dbReference type="ARBA" id="ARBA00023015"/>
    </source>
</evidence>
<evidence type="ECO:0000313" key="38">
    <source>
        <dbReference type="EMBL" id="AWO97927.1"/>
    </source>
</evidence>
<feature type="domain" description="RING-type" evidence="36">
    <location>
        <begin position="43"/>
        <end position="101"/>
    </location>
</feature>
<dbReference type="PROSITE" id="PS00518">
    <property type="entry name" value="ZF_RING_1"/>
    <property type="match status" value="1"/>
</dbReference>
<dbReference type="InterPro" id="IPR000315">
    <property type="entry name" value="Znf_B-box"/>
</dbReference>
<dbReference type="PANTHER" id="PTHR45915:SF4">
    <property type="entry name" value="TRANSCRIPTION INTERMEDIARY FACTOR 1-ALPHA"/>
    <property type="match status" value="1"/>
</dbReference>
<dbReference type="InterPro" id="IPR017907">
    <property type="entry name" value="Znf_RING_CS"/>
</dbReference>
<keyword evidence="21 28" id="KW-0103">Bromodomain</keyword>
<evidence type="ECO:0000259" key="36">
    <source>
        <dbReference type="PROSITE" id="PS50089"/>
    </source>
</evidence>
<evidence type="ECO:0000256" key="31">
    <source>
        <dbReference type="SAM" id="MobiDB-lite"/>
    </source>
</evidence>
<dbReference type="FunFam" id="2.10.25.10:FF:000104">
    <property type="entry name" value="Fibulin-1"/>
    <property type="match status" value="1"/>
</dbReference>
<dbReference type="PROSITE" id="PS50119">
    <property type="entry name" value="ZF_BBOX"/>
    <property type="match status" value="2"/>
</dbReference>
<dbReference type="GO" id="GO:0005576">
    <property type="term" value="C:extracellular region"/>
    <property type="evidence" value="ECO:0007669"/>
    <property type="project" value="InterPro"/>
</dbReference>
<comment type="catalytic activity">
    <reaction evidence="1">
        <text>S-ubiquitinyl-[E2 ubiquitin-conjugating enzyme]-L-cysteine + [acceptor protein]-L-lysine = [E2 ubiquitin-conjugating enzyme]-L-cysteine + N(6)-ubiquitinyl-[acceptor protein]-L-lysine.</text>
        <dbReference type="EC" id="2.3.2.27"/>
    </reaction>
</comment>
<dbReference type="PROSITE" id="PS01359">
    <property type="entry name" value="ZF_PHD_1"/>
    <property type="match status" value="1"/>
</dbReference>
<keyword evidence="15 27" id="KW-0863">Zinc-finger</keyword>
<evidence type="ECO:0000256" key="28">
    <source>
        <dbReference type="PROSITE-ProRule" id="PRU00035"/>
    </source>
</evidence>
<dbReference type="SUPFAM" id="SSF57845">
    <property type="entry name" value="B-box zinc-binding domain"/>
    <property type="match status" value="1"/>
</dbReference>
<protein>
    <recommendedName>
        <fullName evidence="6">RING-type E3 ubiquitin transferase</fullName>
        <ecNumber evidence="6">2.3.2.27</ecNumber>
    </recommendedName>
</protein>
<dbReference type="GO" id="GO:0005509">
    <property type="term" value="F:calcium ion binding"/>
    <property type="evidence" value="ECO:0007669"/>
    <property type="project" value="InterPro"/>
</dbReference>
<dbReference type="SMART" id="SM00181">
    <property type="entry name" value="EGF"/>
    <property type="match status" value="9"/>
</dbReference>
<feature type="domain" description="Anaphylatoxin-like" evidence="32">
    <location>
        <begin position="1089"/>
        <end position="1122"/>
    </location>
</feature>
<dbReference type="Pfam" id="PF07645">
    <property type="entry name" value="EGF_CA"/>
    <property type="match status" value="6"/>
</dbReference>
<dbReference type="SUPFAM" id="SSF57850">
    <property type="entry name" value="RING/U-box"/>
    <property type="match status" value="1"/>
</dbReference>
<dbReference type="SUPFAM" id="SSF57196">
    <property type="entry name" value="EGF/Laminin"/>
    <property type="match status" value="2"/>
</dbReference>
<dbReference type="FunFam" id="3.30.40.10:FF:000123">
    <property type="entry name" value="E3 ubiquitin-protein ligase TRIM33"/>
    <property type="match status" value="1"/>
</dbReference>
<evidence type="ECO:0000256" key="10">
    <source>
        <dbReference type="ARBA" id="ARBA00022536"/>
    </source>
</evidence>
<keyword evidence="17" id="KW-0862">Zinc</keyword>
<evidence type="ECO:0000259" key="33">
    <source>
        <dbReference type="PROSITE" id="PS50014"/>
    </source>
</evidence>
<dbReference type="SMART" id="SM00336">
    <property type="entry name" value="BBOX"/>
    <property type="match status" value="2"/>
</dbReference>
<keyword evidence="26" id="KW-0539">Nucleus</keyword>
<evidence type="ECO:0000256" key="20">
    <source>
        <dbReference type="ARBA" id="ARBA00023054"/>
    </source>
</evidence>
<dbReference type="Gene3D" id="2.10.25.10">
    <property type="entry name" value="Laminin"/>
    <property type="match status" value="9"/>
</dbReference>
<comment type="similarity">
    <text evidence="5">Belongs to the fibulin family.</text>
</comment>
<evidence type="ECO:0000256" key="27">
    <source>
        <dbReference type="PROSITE-ProRule" id="PRU00024"/>
    </source>
</evidence>
<feature type="compositionally biased region" description="Polar residues" evidence="31">
    <location>
        <begin position="670"/>
        <end position="696"/>
    </location>
</feature>
<evidence type="ECO:0000259" key="35">
    <source>
        <dbReference type="PROSITE" id="PS50026"/>
    </source>
</evidence>
<evidence type="ECO:0000256" key="30">
    <source>
        <dbReference type="SAM" id="Coils"/>
    </source>
</evidence>
<keyword evidence="8" id="KW-0964">Secreted</keyword>
<evidence type="ECO:0000256" key="15">
    <source>
        <dbReference type="ARBA" id="ARBA00022771"/>
    </source>
</evidence>
<comment type="subcellular location">
    <subcellularLocation>
        <location evidence="2">Nucleus</location>
    </subcellularLocation>
    <subcellularLocation>
        <location evidence="3">Secreted</location>
        <location evidence="3">Extracellular space</location>
        <location evidence="3">Extracellular matrix</location>
    </subcellularLocation>
</comment>
<dbReference type="InterPro" id="IPR009030">
    <property type="entry name" value="Growth_fac_rcpt_cys_sf"/>
</dbReference>
<dbReference type="PROSITE" id="PS50026">
    <property type="entry name" value="EGF_3"/>
    <property type="match status" value="3"/>
</dbReference>
<dbReference type="CDD" id="cd16585">
    <property type="entry name" value="RING-HC_TIF1_C-VI"/>
    <property type="match status" value="1"/>
</dbReference>
<dbReference type="SMART" id="SM00104">
    <property type="entry name" value="ANATO"/>
    <property type="match status" value="2"/>
</dbReference>
<dbReference type="PROSITE" id="PS50014">
    <property type="entry name" value="BROMODOMAIN_2"/>
    <property type="match status" value="1"/>
</dbReference>
<keyword evidence="25" id="KW-0325">Glycoprotein</keyword>
<dbReference type="GO" id="GO:0071944">
    <property type="term" value="C:cell periphery"/>
    <property type="evidence" value="ECO:0007669"/>
    <property type="project" value="UniProtKB-ARBA"/>
</dbReference>
<evidence type="ECO:0000256" key="16">
    <source>
        <dbReference type="ARBA" id="ARBA00022786"/>
    </source>
</evidence>
<comment type="pathway">
    <text evidence="4">Protein modification; protein ubiquitination.</text>
</comment>
<feature type="compositionally biased region" description="Polar residues" evidence="31">
    <location>
        <begin position="537"/>
        <end position="557"/>
    </location>
</feature>
<feature type="compositionally biased region" description="Polar residues" evidence="31">
    <location>
        <begin position="610"/>
        <end position="635"/>
    </location>
</feature>
<dbReference type="SUPFAM" id="SSF47370">
    <property type="entry name" value="Bromodomain"/>
    <property type="match status" value="1"/>
</dbReference>
<feature type="region of interest" description="Disordered" evidence="31">
    <location>
        <begin position="525"/>
        <end position="574"/>
    </location>
</feature>
<dbReference type="FunFam" id="2.10.25.10:FF:000139">
    <property type="entry name" value="Fibulin-1"/>
    <property type="match status" value="1"/>
</dbReference>
<keyword evidence="11" id="KW-0808">Transferase</keyword>
<evidence type="ECO:0000256" key="12">
    <source>
        <dbReference type="ARBA" id="ARBA00022723"/>
    </source>
</evidence>
<feature type="compositionally biased region" description="Polar residues" evidence="31">
    <location>
        <begin position="496"/>
        <end position="512"/>
    </location>
</feature>
<dbReference type="EMBL" id="CP026244">
    <property type="protein sequence ID" value="AWO97927.1"/>
    <property type="molecule type" value="Genomic_DNA"/>
</dbReference>
<keyword evidence="13" id="KW-0732">Signal</keyword>
<keyword evidence="23" id="KW-1015">Disulfide bond</keyword>
<keyword evidence="18" id="KW-0106">Calcium</keyword>
<dbReference type="InterPro" id="IPR055088">
    <property type="entry name" value="Fibulin_C"/>
</dbReference>
<dbReference type="PROSITE" id="PS01187">
    <property type="entry name" value="EGF_CA"/>
    <property type="match status" value="2"/>
</dbReference>
<evidence type="ECO:0000313" key="39">
    <source>
        <dbReference type="Proteomes" id="UP000246464"/>
    </source>
</evidence>
<evidence type="ECO:0000256" key="2">
    <source>
        <dbReference type="ARBA" id="ARBA00004123"/>
    </source>
</evidence>
<dbReference type="Gene3D" id="1.20.920.10">
    <property type="entry name" value="Bromodomain-like"/>
    <property type="match status" value="1"/>
</dbReference>
<feature type="domain" description="EGF-like" evidence="35">
    <location>
        <begin position="1429"/>
        <end position="1472"/>
    </location>
</feature>
<dbReference type="Pfam" id="PF22914">
    <property type="entry name" value="Fibulin_C"/>
    <property type="match status" value="1"/>
</dbReference>
<dbReference type="Gene3D" id="3.30.160.60">
    <property type="entry name" value="Classic Zinc Finger"/>
    <property type="match status" value="1"/>
</dbReference>
<dbReference type="Proteomes" id="UP000246464">
    <property type="component" value="Chromosome 2"/>
</dbReference>
<dbReference type="InterPro" id="IPR019787">
    <property type="entry name" value="Znf_PHD-finger"/>
</dbReference>
<feature type="region of interest" description="Disordered" evidence="31">
    <location>
        <begin position="931"/>
        <end position="962"/>
    </location>
</feature>
<evidence type="ECO:0000256" key="14">
    <source>
        <dbReference type="ARBA" id="ARBA00022737"/>
    </source>
</evidence>
<dbReference type="InterPro" id="IPR013083">
    <property type="entry name" value="Znf_RING/FYVE/PHD"/>
</dbReference>
<proteinExistence type="inferred from homology"/>
<dbReference type="Gene3D" id="3.30.40.10">
    <property type="entry name" value="Zinc/RING finger domain, C3HC4 (zinc finger)"/>
    <property type="match status" value="2"/>
</dbReference>
<feature type="domain" description="B box-type" evidence="37">
    <location>
        <begin position="128"/>
        <end position="181"/>
    </location>
</feature>
<organism evidence="38 39">
    <name type="scientific">Scophthalmus maximus</name>
    <name type="common">Turbot</name>
    <name type="synonym">Psetta maxima</name>
    <dbReference type="NCBI Taxonomy" id="52904"/>
    <lineage>
        <taxon>Eukaryota</taxon>
        <taxon>Metazoa</taxon>
        <taxon>Chordata</taxon>
        <taxon>Craniata</taxon>
        <taxon>Vertebrata</taxon>
        <taxon>Euteleostomi</taxon>
        <taxon>Actinopterygii</taxon>
        <taxon>Neopterygii</taxon>
        <taxon>Teleostei</taxon>
        <taxon>Neoteleostei</taxon>
        <taxon>Acanthomorphata</taxon>
        <taxon>Carangaria</taxon>
        <taxon>Pleuronectiformes</taxon>
        <taxon>Pleuronectoidei</taxon>
        <taxon>Scophthalmidae</taxon>
        <taxon>Scophthalmus</taxon>
    </lineage>
</organism>
<evidence type="ECO:0000256" key="18">
    <source>
        <dbReference type="ARBA" id="ARBA00022837"/>
    </source>
</evidence>
<evidence type="ECO:0000256" key="5">
    <source>
        <dbReference type="ARBA" id="ARBA00006127"/>
    </source>
</evidence>
<evidence type="ECO:0000256" key="26">
    <source>
        <dbReference type="ARBA" id="ARBA00023242"/>
    </source>
</evidence>
<feature type="domain" description="B box-type" evidence="37">
    <location>
        <begin position="188"/>
        <end position="229"/>
    </location>
</feature>
<dbReference type="FunFam" id="2.10.25.10:FF:000038">
    <property type="entry name" value="Fibrillin 2"/>
    <property type="match status" value="1"/>
</dbReference>
<dbReference type="PROSITE" id="PS01177">
    <property type="entry name" value="ANAPHYLATOXIN_1"/>
    <property type="match status" value="1"/>
</dbReference>
<feature type="coiled-coil region" evidence="30">
    <location>
        <begin position="226"/>
        <end position="285"/>
    </location>
</feature>
<dbReference type="InterPro" id="IPR000742">
    <property type="entry name" value="EGF"/>
</dbReference>
<dbReference type="CDD" id="cd15541">
    <property type="entry name" value="PHD_TIF1_like"/>
    <property type="match status" value="1"/>
</dbReference>
<dbReference type="PROSITE" id="PS01178">
    <property type="entry name" value="ANAPHYLATOXIN_2"/>
    <property type="match status" value="1"/>
</dbReference>
<evidence type="ECO:0000256" key="3">
    <source>
        <dbReference type="ARBA" id="ARBA00004498"/>
    </source>
</evidence>
<keyword evidence="14" id="KW-0677">Repeat</keyword>
<dbReference type="InterPro" id="IPR000152">
    <property type="entry name" value="EGF-type_Asp/Asn_hydroxyl_site"/>
</dbReference>
<dbReference type="GO" id="GO:0030855">
    <property type="term" value="P:epithelial cell differentiation"/>
    <property type="evidence" value="ECO:0007669"/>
    <property type="project" value="UniProtKB-ARBA"/>
</dbReference>
<dbReference type="EC" id="2.3.2.27" evidence="6"/>
<feature type="domain" description="EGF-like" evidence="35">
    <location>
        <begin position="1306"/>
        <end position="1346"/>
    </location>
</feature>
<dbReference type="FunFam" id="2.10.25.10:FF:000010">
    <property type="entry name" value="Pro-epidermal growth factor"/>
    <property type="match status" value="1"/>
</dbReference>
<evidence type="ECO:0000256" key="7">
    <source>
        <dbReference type="ARBA" id="ARBA00022491"/>
    </source>
</evidence>
<dbReference type="FunFam" id="3.30.160.60:FF:000074">
    <property type="entry name" value="Tripartite motif containing 66"/>
    <property type="match status" value="1"/>
</dbReference>
<dbReference type="SMART" id="SM00249">
    <property type="entry name" value="PHD"/>
    <property type="match status" value="2"/>
</dbReference>
<dbReference type="SMART" id="SM00179">
    <property type="entry name" value="EGF_CA"/>
    <property type="match status" value="8"/>
</dbReference>
<keyword evidence="20 30" id="KW-0175">Coiled coil</keyword>
<dbReference type="SUPFAM" id="SSF57184">
    <property type="entry name" value="Growth factor receptor domain"/>
    <property type="match status" value="2"/>
</dbReference>
<evidence type="ECO:0000256" key="4">
    <source>
        <dbReference type="ARBA" id="ARBA00004906"/>
    </source>
</evidence>
<dbReference type="InterPro" id="IPR026823">
    <property type="entry name" value="cEGF"/>
</dbReference>